<proteinExistence type="predicted"/>
<dbReference type="Proteomes" id="UP000794436">
    <property type="component" value="Unassembled WGS sequence"/>
</dbReference>
<dbReference type="CDD" id="cd00065">
    <property type="entry name" value="FYVE_like_SF"/>
    <property type="match status" value="1"/>
</dbReference>
<dbReference type="InterPro" id="IPR023393">
    <property type="entry name" value="START-like_dom_sf"/>
</dbReference>
<name>A0A8K1F9K2_PYTOL</name>
<sequence>MKFPLADDPFTPVLLTDAMRREYAKLSATVLQNTIREHDLFLHADQGVVDGRQWKPLKAKEGFTVYKRLPRRDFSARASSSGGGLFKRSSSTTDDNMGFMGVGSVVGSFEDVMLGVTTRDVPDMKLRSSYLDDETVDWRVLSPLTSGTNDDPFLSHSLRWTVKSVSNTASVVRPRDIVFLDCTGLHTLPNGQQIGYFIMHSVELPQCPSLPGLIRCKLSWCYLFTPRNKNAVDVYLRSSIDFGGHVGEKLATVYVTKMLTMCRLLSVCGQNKKLAWMMTETSDVRRFQLGNLGGADFAAKSASSSRPDHCRLCAKSASFFRSFSTCELCLKQVCSRCITVRKLCCSRSNGDVLKIRTGFCKNCITRASAISSRDIAVAHLITGGATSPTTSALGHSPTKSRRRITVPCEAPKRRHSPFGVGAPAVMRTCTSSTASTSSHCFSDDEDSPPPEIIPLRLLEEETDDELREPMSSVDANSPMSVHELVTYSSPSKPVPFYSPPRNLRDAHQRQLWMQMAQLRLAMDHVYQITQQTASAMRRISP</sequence>
<keyword evidence="2" id="KW-1185">Reference proteome</keyword>
<protein>
    <recommendedName>
        <fullName evidence="3">FYVE-type domain-containing protein</fullName>
    </recommendedName>
</protein>
<dbReference type="SUPFAM" id="SSF55961">
    <property type="entry name" value="Bet v1-like"/>
    <property type="match status" value="1"/>
</dbReference>
<gene>
    <name evidence="1" type="ORF">Poli38472_013196</name>
</gene>
<evidence type="ECO:0000313" key="1">
    <source>
        <dbReference type="EMBL" id="TMW55305.1"/>
    </source>
</evidence>
<comment type="caution">
    <text evidence="1">The sequence shown here is derived from an EMBL/GenBank/DDBJ whole genome shotgun (WGS) entry which is preliminary data.</text>
</comment>
<dbReference type="PANTHER" id="PTHR13510">
    <property type="entry name" value="FYVE-FINGER-CONTAINING RAB5 EFFECTOR PROTEIN RABENOSYN-5-RELATED"/>
    <property type="match status" value="1"/>
</dbReference>
<evidence type="ECO:0000313" key="2">
    <source>
        <dbReference type="Proteomes" id="UP000794436"/>
    </source>
</evidence>
<dbReference type="OrthoDB" id="103893at2759"/>
<dbReference type="AlphaFoldDB" id="A0A8K1F9K2"/>
<dbReference type="InterPro" id="IPR052727">
    <property type="entry name" value="Rab4/Rab5_effector"/>
</dbReference>
<organism evidence="1 2">
    <name type="scientific">Pythium oligandrum</name>
    <name type="common">Mycoparasitic fungus</name>
    <dbReference type="NCBI Taxonomy" id="41045"/>
    <lineage>
        <taxon>Eukaryota</taxon>
        <taxon>Sar</taxon>
        <taxon>Stramenopiles</taxon>
        <taxon>Oomycota</taxon>
        <taxon>Peronosporomycetes</taxon>
        <taxon>Pythiales</taxon>
        <taxon>Pythiaceae</taxon>
        <taxon>Pythium</taxon>
    </lineage>
</organism>
<dbReference type="EMBL" id="SPLM01000148">
    <property type="protein sequence ID" value="TMW55305.1"/>
    <property type="molecule type" value="Genomic_DNA"/>
</dbReference>
<reference evidence="1" key="1">
    <citation type="submission" date="2019-03" db="EMBL/GenBank/DDBJ databases">
        <title>Long read genome sequence of the mycoparasitic Pythium oligandrum ATCC 38472 isolated from sugarbeet rhizosphere.</title>
        <authorList>
            <person name="Gaulin E."/>
        </authorList>
    </citation>
    <scope>NUCLEOTIDE SEQUENCE</scope>
    <source>
        <strain evidence="1">ATCC 38472_TT</strain>
    </source>
</reference>
<accession>A0A8K1F9K2</accession>
<dbReference type="PANTHER" id="PTHR13510:SF44">
    <property type="entry name" value="RABENOSYN-5"/>
    <property type="match status" value="1"/>
</dbReference>
<evidence type="ECO:0008006" key="3">
    <source>
        <dbReference type="Google" id="ProtNLM"/>
    </source>
</evidence>
<dbReference type="Gene3D" id="3.30.530.20">
    <property type="match status" value="1"/>
</dbReference>